<evidence type="ECO:0000313" key="7">
    <source>
        <dbReference type="Proteomes" id="UP000035681"/>
    </source>
</evidence>
<dbReference type="Proteomes" id="UP000035681">
    <property type="component" value="Unplaced"/>
</dbReference>
<dbReference type="PANTHER" id="PTHR46709">
    <property type="entry name" value="PROTEIN CBG23488-RELATED"/>
    <property type="match status" value="1"/>
</dbReference>
<dbReference type="Gene3D" id="1.20.1070.10">
    <property type="entry name" value="Rhodopsin 7-helix transmembrane proteins"/>
    <property type="match status" value="1"/>
</dbReference>
<keyword evidence="7" id="KW-1185">Reference proteome</keyword>
<feature type="transmembrane region" description="Helical" evidence="5">
    <location>
        <begin position="317"/>
        <end position="341"/>
    </location>
</feature>
<feature type="transmembrane region" description="Helical" evidence="5">
    <location>
        <begin position="243"/>
        <end position="266"/>
    </location>
</feature>
<accession>A0A0K0E0V6</accession>
<comment type="subcellular location">
    <subcellularLocation>
        <location evidence="1">Membrane</location>
    </subcellularLocation>
</comment>
<dbReference type="AlphaFoldDB" id="A0A0K0E0V6"/>
<sequence length="417" mass="49023">MEKNYDTDYGNLVFLNNNSDFIYLKSNNLDYDYQKILESINKSFEKYDQQPICGHTEEINLFRYLYTSFASFISGIGLLLNILMLWIFIKKLNDKKDRPYFYSIFLAILDCLICILFILIFGVDVFAGYNRIESLFIIYHDYIIIVFILSKITQLSIPYILILSTFERYAVITKKWNKSIFFTIKTRIFTLIICLLFCIILKIPSAFSIVIEEYPNCSNPFRKLAVDISDFAKHNLWYSIYDFQVMCFIQQVVPFLTILIFNLLIVKKLSITRKKQKSQTIVETSCRANNVMGFSLSHLQVLHYQNDYKLNRKIGNAVYSTLAICFSYLICNGAHLILTILERTNSTLLVDKDDETKASLFYTTFGDVVSFMYMFTSAIRFVIYYKYNNDIKIEILQIFSIYKENGIIEKHLFIENV</sequence>
<evidence type="ECO:0000256" key="2">
    <source>
        <dbReference type="ARBA" id="ARBA00022692"/>
    </source>
</evidence>
<proteinExistence type="predicted"/>
<dbReference type="GO" id="GO:0016020">
    <property type="term" value="C:membrane"/>
    <property type="evidence" value="ECO:0007669"/>
    <property type="project" value="UniProtKB-SubCell"/>
</dbReference>
<keyword evidence="4 5" id="KW-0472">Membrane</keyword>
<evidence type="ECO:0000256" key="1">
    <source>
        <dbReference type="ARBA" id="ARBA00004370"/>
    </source>
</evidence>
<organism evidence="8">
    <name type="scientific">Strongyloides stercoralis</name>
    <name type="common">Threadworm</name>
    <dbReference type="NCBI Taxonomy" id="6248"/>
    <lineage>
        <taxon>Eukaryota</taxon>
        <taxon>Metazoa</taxon>
        <taxon>Ecdysozoa</taxon>
        <taxon>Nematoda</taxon>
        <taxon>Chromadorea</taxon>
        <taxon>Rhabditida</taxon>
        <taxon>Tylenchina</taxon>
        <taxon>Panagrolaimomorpha</taxon>
        <taxon>Strongyloidoidea</taxon>
        <taxon>Strongyloididae</taxon>
        <taxon>Strongyloides</taxon>
    </lineage>
</organism>
<dbReference type="PANTHER" id="PTHR46709:SF14">
    <property type="entry name" value="G-PROTEIN COUPLED RECEPTORS FAMILY 1 PROFILE DOMAIN-CONTAINING PROTEIN"/>
    <property type="match status" value="1"/>
</dbReference>
<keyword evidence="3 5" id="KW-1133">Transmembrane helix</keyword>
<keyword evidence="2 5" id="KW-0812">Transmembrane</keyword>
<protein>
    <submittedName>
        <fullName evidence="8 9">G_PROTEIN_RECEP_F1_2 domain-containing protein</fullName>
    </submittedName>
</protein>
<feature type="transmembrane region" description="Helical" evidence="5">
    <location>
        <begin position="361"/>
        <end position="383"/>
    </location>
</feature>
<evidence type="ECO:0000259" key="6">
    <source>
        <dbReference type="PROSITE" id="PS50262"/>
    </source>
</evidence>
<evidence type="ECO:0000256" key="4">
    <source>
        <dbReference type="ARBA" id="ARBA00023136"/>
    </source>
</evidence>
<feature type="transmembrane region" description="Helical" evidence="5">
    <location>
        <begin position="142"/>
        <end position="166"/>
    </location>
</feature>
<dbReference type="WBParaSite" id="SSTP_0000311800.1">
    <property type="protein sequence ID" value="SSTP_0000311800.1"/>
    <property type="gene ID" value="SSTP_0000311800"/>
</dbReference>
<reference evidence="8" key="1">
    <citation type="submission" date="2015-08" db="UniProtKB">
        <authorList>
            <consortium name="WormBaseParasite"/>
        </authorList>
    </citation>
    <scope>IDENTIFICATION</scope>
</reference>
<evidence type="ECO:0000313" key="8">
    <source>
        <dbReference type="WBParaSite" id="SSTP_0000311800.1"/>
    </source>
</evidence>
<evidence type="ECO:0000256" key="5">
    <source>
        <dbReference type="SAM" id="Phobius"/>
    </source>
</evidence>
<feature type="transmembrane region" description="Helical" evidence="5">
    <location>
        <begin position="64"/>
        <end position="88"/>
    </location>
</feature>
<feature type="transmembrane region" description="Helical" evidence="5">
    <location>
        <begin position="187"/>
        <end position="211"/>
    </location>
</feature>
<dbReference type="PROSITE" id="PS50262">
    <property type="entry name" value="G_PROTEIN_RECEP_F1_2"/>
    <property type="match status" value="1"/>
</dbReference>
<feature type="transmembrane region" description="Helical" evidence="5">
    <location>
        <begin position="100"/>
        <end position="122"/>
    </location>
</feature>
<dbReference type="InterPro" id="IPR017452">
    <property type="entry name" value="GPCR_Rhodpsn_7TM"/>
</dbReference>
<dbReference type="WBParaSite" id="TCONS_00000446.p1">
    <property type="protein sequence ID" value="TCONS_00000446.p1"/>
    <property type="gene ID" value="XLOC_000456"/>
</dbReference>
<name>A0A0K0E0V6_STRER</name>
<dbReference type="SUPFAM" id="SSF81321">
    <property type="entry name" value="Family A G protein-coupled receptor-like"/>
    <property type="match status" value="1"/>
</dbReference>
<evidence type="ECO:0000313" key="9">
    <source>
        <dbReference type="WBParaSite" id="TCONS_00000446.p1"/>
    </source>
</evidence>
<evidence type="ECO:0000256" key="3">
    <source>
        <dbReference type="ARBA" id="ARBA00022989"/>
    </source>
</evidence>
<feature type="domain" description="G-protein coupled receptors family 1 profile" evidence="6">
    <location>
        <begin position="80"/>
        <end position="384"/>
    </location>
</feature>